<organism evidence="4 5">
    <name type="scientific">Methylomagnum ishizawai</name>
    <dbReference type="NCBI Taxonomy" id="1760988"/>
    <lineage>
        <taxon>Bacteria</taxon>
        <taxon>Pseudomonadati</taxon>
        <taxon>Pseudomonadota</taxon>
        <taxon>Gammaproteobacteria</taxon>
        <taxon>Methylococcales</taxon>
        <taxon>Methylococcaceae</taxon>
        <taxon>Methylomagnum</taxon>
    </lineage>
</organism>
<dbReference type="AlphaFoldDB" id="A0A1Y6CVH0"/>
<evidence type="ECO:0000256" key="3">
    <source>
        <dbReference type="SAM" id="MobiDB-lite"/>
    </source>
</evidence>
<dbReference type="STRING" id="1760988.SAMN02949497_1637"/>
<dbReference type="RefSeq" id="WP_125468849.1">
    <property type="nucleotide sequence ID" value="NZ_FXAM01000001.1"/>
</dbReference>
<keyword evidence="1" id="KW-0963">Cytoplasm</keyword>
<dbReference type="Gene3D" id="1.10.10.620">
    <property type="entry name" value="ribosome modulation factor like domain"/>
    <property type="match status" value="1"/>
</dbReference>
<dbReference type="EMBL" id="FXAM01000001">
    <property type="protein sequence ID" value="SMF94327.1"/>
    <property type="molecule type" value="Genomic_DNA"/>
</dbReference>
<protein>
    <submittedName>
        <fullName evidence="4">Ribosome modulation factor</fullName>
    </submittedName>
</protein>
<feature type="compositionally biased region" description="Basic residues" evidence="3">
    <location>
        <begin position="1"/>
        <end position="10"/>
    </location>
</feature>
<dbReference type="InterPro" id="IPR007040">
    <property type="entry name" value="Ribosome_modulation_factor"/>
</dbReference>
<dbReference type="NCBIfam" id="NF041886">
    <property type="entry name" value="Rmf_CrpP_fam"/>
    <property type="match status" value="1"/>
</dbReference>
<evidence type="ECO:0000313" key="5">
    <source>
        <dbReference type="Proteomes" id="UP000192923"/>
    </source>
</evidence>
<feature type="region of interest" description="Disordered" evidence="3">
    <location>
        <begin position="1"/>
        <end position="37"/>
    </location>
</feature>
<evidence type="ECO:0000313" key="4">
    <source>
        <dbReference type="EMBL" id="SMF94327.1"/>
    </source>
</evidence>
<keyword evidence="5" id="KW-1185">Reference proteome</keyword>
<dbReference type="NCBIfam" id="NF011162">
    <property type="entry name" value="PRK14563.1"/>
    <property type="match status" value="1"/>
</dbReference>
<dbReference type="InterPro" id="IPR023200">
    <property type="entry name" value="RMF_sf"/>
</dbReference>
<dbReference type="OrthoDB" id="5917763at2"/>
<keyword evidence="2" id="KW-0810">Translation regulation</keyword>
<dbReference type="Pfam" id="PF04957">
    <property type="entry name" value="RMF"/>
    <property type="match status" value="1"/>
</dbReference>
<dbReference type="GO" id="GO:0006417">
    <property type="term" value="P:regulation of translation"/>
    <property type="evidence" value="ECO:0007669"/>
    <property type="project" value="UniProtKB-KW"/>
</dbReference>
<evidence type="ECO:0000256" key="1">
    <source>
        <dbReference type="ARBA" id="ARBA00022490"/>
    </source>
</evidence>
<gene>
    <name evidence="4" type="ORF">SAMN02949497_1637</name>
</gene>
<name>A0A1Y6CVH0_9GAMM</name>
<reference evidence="4 5" key="1">
    <citation type="submission" date="2016-12" db="EMBL/GenBank/DDBJ databases">
        <authorList>
            <person name="Song W.-J."/>
            <person name="Kurnit D.M."/>
        </authorList>
    </citation>
    <scope>NUCLEOTIDE SEQUENCE [LARGE SCALE GENOMIC DNA]</scope>
    <source>
        <strain evidence="4 5">175</strain>
    </source>
</reference>
<accession>A0A1Y6CVH0</accession>
<proteinExistence type="predicted"/>
<evidence type="ECO:0000256" key="2">
    <source>
        <dbReference type="ARBA" id="ARBA00022845"/>
    </source>
</evidence>
<sequence>MSRETRRRANRLNQQAINQDVAHGQGSAAGLAGGPLDSCPYRRADLRNYWIRGWHEGRELAERYAAPAPTLTDEGRAALAAIRKMLEQKG</sequence>
<dbReference type="Proteomes" id="UP000192923">
    <property type="component" value="Unassembled WGS sequence"/>
</dbReference>